<name>V5RKQ4_SPIAP</name>
<gene>
    <name evidence="2" type="ORF">SAPIS_v1c08510</name>
</gene>
<dbReference type="KEGG" id="sapi:SAPIS_v1c08510"/>
<evidence type="ECO:0000313" key="3">
    <source>
        <dbReference type="Proteomes" id="UP000018550"/>
    </source>
</evidence>
<dbReference type="Pfam" id="PF13274">
    <property type="entry name" value="SocA_Panacea"/>
    <property type="match status" value="1"/>
</dbReference>
<dbReference type="InterPro" id="IPR025272">
    <property type="entry name" value="SocA_Panacea"/>
</dbReference>
<dbReference type="PATRIC" id="fig|1276258.3.peg.872"/>
<reference evidence="2 3" key="1">
    <citation type="journal article" date="2014" name="Genome Announc.">
        <title>Complete Genome Sequence of Spiroplasma apis B31T (ATCC 33834), a Bacterium Associated with May Disease of Honeybees (Apis mellifera).</title>
        <authorList>
            <person name="Ku C."/>
            <person name="Lo W.S."/>
            <person name="Chen L.L."/>
            <person name="Kuo C.H."/>
        </authorList>
    </citation>
    <scope>NUCLEOTIDE SEQUENCE [LARGE SCALE GENOMIC DNA]</scope>
    <source>
        <strain evidence="2">B31</strain>
    </source>
</reference>
<evidence type="ECO:0000313" key="2">
    <source>
        <dbReference type="EMBL" id="AHB36696.1"/>
    </source>
</evidence>
<sequence>MFFYSKKDFISYLLNLMSKLQSEMPNLKITQIQIQKTIYIIYAYYLLYRTPICNINFETWRWGPVIYELWKEQTKYKGNNVPLDFDEKLYEKYLELWNNEVRICEVIIRFLMKLKTWDIVKICHEQTPWKKFYRPNRKNLMKDEDIINFHKVSSDNLFSYLNFILIKENLF</sequence>
<dbReference type="eggNOG" id="COG3600">
    <property type="taxonomic scope" value="Bacteria"/>
</dbReference>
<proteinExistence type="predicted"/>
<keyword evidence="3" id="KW-1185">Reference proteome</keyword>
<dbReference type="RefSeq" id="WP_023790041.1">
    <property type="nucleotide sequence ID" value="NC_022998.1"/>
</dbReference>
<dbReference type="EMBL" id="CP006682">
    <property type="protein sequence ID" value="AHB36696.1"/>
    <property type="molecule type" value="Genomic_DNA"/>
</dbReference>
<dbReference type="Proteomes" id="UP000018550">
    <property type="component" value="Chromosome"/>
</dbReference>
<dbReference type="STRING" id="1276258.SAPIS_v1c08510"/>
<accession>V5RKQ4</accession>
<feature type="domain" description="Antitoxin SocA-like Panacea" evidence="1">
    <location>
        <begin position="34"/>
        <end position="130"/>
    </location>
</feature>
<dbReference type="AlphaFoldDB" id="V5RKQ4"/>
<dbReference type="OrthoDB" id="9799173at2"/>
<evidence type="ECO:0000259" key="1">
    <source>
        <dbReference type="Pfam" id="PF13274"/>
    </source>
</evidence>
<protein>
    <recommendedName>
        <fullName evidence="1">Antitoxin SocA-like Panacea domain-containing protein</fullName>
    </recommendedName>
</protein>
<organism evidence="2 3">
    <name type="scientific">Spiroplasma apis B31</name>
    <dbReference type="NCBI Taxonomy" id="1276258"/>
    <lineage>
        <taxon>Bacteria</taxon>
        <taxon>Bacillati</taxon>
        <taxon>Mycoplasmatota</taxon>
        <taxon>Mollicutes</taxon>
        <taxon>Entomoplasmatales</taxon>
        <taxon>Spiroplasmataceae</taxon>
        <taxon>Spiroplasma</taxon>
    </lineage>
</organism>
<dbReference type="HOGENOM" id="CLU_1617990_0_0_14"/>